<evidence type="ECO:0000259" key="3">
    <source>
        <dbReference type="Pfam" id="PF00582"/>
    </source>
</evidence>
<protein>
    <recommendedName>
        <fullName evidence="2">Universal stress protein</fullName>
    </recommendedName>
</protein>
<feature type="domain" description="UspA" evidence="3">
    <location>
        <begin position="1"/>
        <end position="145"/>
    </location>
</feature>
<dbReference type="PRINTS" id="PR01438">
    <property type="entry name" value="UNVRSLSTRESS"/>
</dbReference>
<organism evidence="4 5">
    <name type="scientific">Mesorhizobium vachelliae</name>
    <dbReference type="NCBI Taxonomy" id="3072309"/>
    <lineage>
        <taxon>Bacteria</taxon>
        <taxon>Pseudomonadati</taxon>
        <taxon>Pseudomonadota</taxon>
        <taxon>Alphaproteobacteria</taxon>
        <taxon>Hyphomicrobiales</taxon>
        <taxon>Phyllobacteriaceae</taxon>
        <taxon>Mesorhizobium</taxon>
    </lineage>
</organism>
<dbReference type="RefSeq" id="WP_320246200.1">
    <property type="nucleotide sequence ID" value="NZ_JAVIIQ010000002.1"/>
</dbReference>
<gene>
    <name evidence="4" type="ORF">RFM42_06160</name>
</gene>
<dbReference type="InterPro" id="IPR006016">
    <property type="entry name" value="UspA"/>
</dbReference>
<accession>A0ABU4ZYQ3</accession>
<comment type="similarity">
    <text evidence="1 2">Belongs to the universal stress protein A family.</text>
</comment>
<dbReference type="PIRSF" id="PIRSF006276">
    <property type="entry name" value="UspA"/>
    <property type="match status" value="1"/>
</dbReference>
<dbReference type="Gene3D" id="3.40.50.620">
    <property type="entry name" value="HUPs"/>
    <property type="match status" value="1"/>
</dbReference>
<proteinExistence type="inferred from homology"/>
<dbReference type="SUPFAM" id="SSF52402">
    <property type="entry name" value="Adenine nucleotide alpha hydrolases-like"/>
    <property type="match status" value="1"/>
</dbReference>
<dbReference type="Pfam" id="PF00582">
    <property type="entry name" value="Usp"/>
    <property type="match status" value="1"/>
</dbReference>
<reference evidence="4 5" key="1">
    <citation type="submission" date="2023-08" db="EMBL/GenBank/DDBJ databases">
        <title>Implementing the SeqCode for naming new Mesorhizobium species isolated from Vachellia karroo root nodules.</title>
        <authorList>
            <person name="Van Lill M."/>
        </authorList>
    </citation>
    <scope>NUCLEOTIDE SEQUENCE [LARGE SCALE GENOMIC DNA]</scope>
    <source>
        <strain evidence="4 5">VK25D</strain>
    </source>
</reference>
<evidence type="ECO:0000313" key="4">
    <source>
        <dbReference type="EMBL" id="MDX8530551.1"/>
    </source>
</evidence>
<dbReference type="Proteomes" id="UP001285154">
    <property type="component" value="Unassembled WGS sequence"/>
</dbReference>
<keyword evidence="5" id="KW-1185">Reference proteome</keyword>
<dbReference type="EMBL" id="JAVIIQ010000002">
    <property type="protein sequence ID" value="MDX8530551.1"/>
    <property type="molecule type" value="Genomic_DNA"/>
</dbReference>
<keyword evidence="2" id="KW-0963">Cytoplasm</keyword>
<dbReference type="InterPro" id="IPR006015">
    <property type="entry name" value="Universal_stress_UspA"/>
</dbReference>
<comment type="subcellular location">
    <subcellularLocation>
        <location evidence="2">Cytoplasm</location>
    </subcellularLocation>
</comment>
<dbReference type="CDD" id="cd00293">
    <property type="entry name" value="USP-like"/>
    <property type="match status" value="1"/>
</dbReference>
<evidence type="ECO:0000313" key="5">
    <source>
        <dbReference type="Proteomes" id="UP001285154"/>
    </source>
</evidence>
<evidence type="ECO:0000256" key="1">
    <source>
        <dbReference type="ARBA" id="ARBA00008791"/>
    </source>
</evidence>
<name>A0ABU4ZYQ3_9HYPH</name>
<sequence>MYQNVMVATDGSDLATIAVDHATSIARAFNARLTIVTVALQAPVFDAMSGGGAISQSVFDEIRRANVEQCTAILKKAAAAAGPGARTEMVESLTAYEGILHTAKEIGADLVVMGSHSRSLLSRLVLGSQASKVVNLSEVPVLIVR</sequence>
<dbReference type="PANTHER" id="PTHR46268">
    <property type="entry name" value="STRESS RESPONSE PROTEIN NHAX"/>
    <property type="match status" value="1"/>
</dbReference>
<dbReference type="PANTHER" id="PTHR46268:SF6">
    <property type="entry name" value="UNIVERSAL STRESS PROTEIN UP12"/>
    <property type="match status" value="1"/>
</dbReference>
<comment type="caution">
    <text evidence="4">The sequence shown here is derived from an EMBL/GenBank/DDBJ whole genome shotgun (WGS) entry which is preliminary data.</text>
</comment>
<evidence type="ECO:0000256" key="2">
    <source>
        <dbReference type="PIRNR" id="PIRNR006276"/>
    </source>
</evidence>
<dbReference type="InterPro" id="IPR014729">
    <property type="entry name" value="Rossmann-like_a/b/a_fold"/>
</dbReference>